<evidence type="ECO:0000313" key="13">
    <source>
        <dbReference type="Proteomes" id="UP001595075"/>
    </source>
</evidence>
<evidence type="ECO:0000256" key="8">
    <source>
        <dbReference type="ARBA" id="ARBA00032007"/>
    </source>
</evidence>
<gene>
    <name evidence="12" type="ORF">VTL71DRAFT_4278</name>
</gene>
<evidence type="ECO:0000256" key="5">
    <source>
        <dbReference type="ARBA" id="ARBA00023159"/>
    </source>
</evidence>
<feature type="compositionally biased region" description="Low complexity" evidence="10">
    <location>
        <begin position="1115"/>
        <end position="1150"/>
    </location>
</feature>
<feature type="compositionally biased region" description="Basic and acidic residues" evidence="10">
    <location>
        <begin position="33"/>
        <end position="45"/>
    </location>
</feature>
<keyword evidence="6 9" id="KW-0804">Transcription</keyword>
<dbReference type="Proteomes" id="UP001595075">
    <property type="component" value="Unassembled WGS sequence"/>
</dbReference>
<evidence type="ECO:0000256" key="9">
    <source>
        <dbReference type="RuleBase" id="RU365082"/>
    </source>
</evidence>
<reference evidence="12 13" key="1">
    <citation type="journal article" date="2024" name="Commun. Biol.">
        <title>Comparative genomic analysis of thermophilic fungi reveals convergent evolutionary adaptations and gene losses.</title>
        <authorList>
            <person name="Steindorff A.S."/>
            <person name="Aguilar-Pontes M.V."/>
            <person name="Robinson A.J."/>
            <person name="Andreopoulos B."/>
            <person name="LaButti K."/>
            <person name="Kuo A."/>
            <person name="Mondo S."/>
            <person name="Riley R."/>
            <person name="Otillar R."/>
            <person name="Haridas S."/>
            <person name="Lipzen A."/>
            <person name="Grimwood J."/>
            <person name="Schmutz J."/>
            <person name="Clum A."/>
            <person name="Reid I.D."/>
            <person name="Moisan M.C."/>
            <person name="Butler G."/>
            <person name="Nguyen T.T.M."/>
            <person name="Dewar K."/>
            <person name="Conant G."/>
            <person name="Drula E."/>
            <person name="Henrissat B."/>
            <person name="Hansel C."/>
            <person name="Singer S."/>
            <person name="Hutchinson M.I."/>
            <person name="de Vries R.P."/>
            <person name="Natvig D.O."/>
            <person name="Powell A.J."/>
            <person name="Tsang A."/>
            <person name="Grigoriev I.V."/>
        </authorList>
    </citation>
    <scope>NUCLEOTIDE SEQUENCE [LARGE SCALE GENOMIC DNA]</scope>
    <source>
        <strain evidence="12 13">CBS 494.80</strain>
    </source>
</reference>
<evidence type="ECO:0000256" key="3">
    <source>
        <dbReference type="ARBA" id="ARBA00019619"/>
    </source>
</evidence>
<dbReference type="InterPro" id="IPR055122">
    <property type="entry name" value="Med14_N"/>
</dbReference>
<accession>A0ABR4C5B7</accession>
<dbReference type="InterPro" id="IPR013947">
    <property type="entry name" value="Mediator_Med14"/>
</dbReference>
<comment type="subcellular location">
    <subcellularLocation>
        <location evidence="1 9">Nucleus</location>
    </subcellularLocation>
</comment>
<organism evidence="12 13">
    <name type="scientific">Oculimacula yallundae</name>
    <dbReference type="NCBI Taxonomy" id="86028"/>
    <lineage>
        <taxon>Eukaryota</taxon>
        <taxon>Fungi</taxon>
        <taxon>Dikarya</taxon>
        <taxon>Ascomycota</taxon>
        <taxon>Pezizomycotina</taxon>
        <taxon>Leotiomycetes</taxon>
        <taxon>Helotiales</taxon>
        <taxon>Ploettnerulaceae</taxon>
        <taxon>Oculimacula</taxon>
    </lineage>
</organism>
<keyword evidence="7 9" id="KW-0539">Nucleus</keyword>
<evidence type="ECO:0000256" key="2">
    <source>
        <dbReference type="ARBA" id="ARBA00007813"/>
    </source>
</evidence>
<feature type="compositionally biased region" description="Polar residues" evidence="10">
    <location>
        <begin position="46"/>
        <end position="58"/>
    </location>
</feature>
<evidence type="ECO:0000256" key="4">
    <source>
        <dbReference type="ARBA" id="ARBA00023015"/>
    </source>
</evidence>
<evidence type="ECO:0000256" key="10">
    <source>
        <dbReference type="SAM" id="MobiDB-lite"/>
    </source>
</evidence>
<protein>
    <recommendedName>
        <fullName evidence="3 9">Mediator of RNA polymerase II transcription subunit 14</fullName>
    </recommendedName>
    <alternativeName>
        <fullName evidence="8 9">Mediator complex subunit 14</fullName>
    </alternativeName>
</protein>
<feature type="region of interest" description="Disordered" evidence="10">
    <location>
        <begin position="1115"/>
        <end position="1160"/>
    </location>
</feature>
<comment type="caution">
    <text evidence="12">The sequence shown here is derived from an EMBL/GenBank/DDBJ whole genome shotgun (WGS) entry which is preliminary data.</text>
</comment>
<dbReference type="PANTHER" id="PTHR12809:SF2">
    <property type="entry name" value="MEDIATOR OF RNA POLYMERASE II TRANSCRIPTION SUBUNIT 14"/>
    <property type="match status" value="1"/>
</dbReference>
<proteinExistence type="inferred from homology"/>
<keyword evidence="5 9" id="KW-0010">Activator</keyword>
<evidence type="ECO:0000256" key="6">
    <source>
        <dbReference type="ARBA" id="ARBA00023163"/>
    </source>
</evidence>
<evidence type="ECO:0000313" key="12">
    <source>
        <dbReference type="EMBL" id="KAL2065137.1"/>
    </source>
</evidence>
<name>A0ABR4C5B7_9HELO</name>
<sequence length="1160" mass="131029">MPGVIMDHGSRNGLHTNHDREQRPNGINGTMDKMQDKGKAKESHHSTAPSASTLSNGLNGKMTDNSRHGEGEVNASRTMQARVDRLPEEIAHIAENYYPLSMLISRLAQKTHADVLSTIQELGQMPVPVSAANGNASHHPVMEDSSLDNINKKLRLLNFATSSHEAWTKALVITGWSRKAEEVTRLIDVRIHLEAQKQLYTDAINVMAENKRALHNFRLPNPDLKTALEVLTTGKASWMPDLNYIIPPPLTAKEVLRSLEKLNTLLAIRLNLNDYDSIPLQFKDFTISSGRATFTVPGEFEIDLTIADEDPESQYWFIDFRFLFQPSAASLSPGIRKHLEDKVNEILHNDGLSGCYKYLHELILTYKINEFRRQALTLSRSTWIDTLRVENLNRPISIQYWLNRHSDFRNQKGVLTKGPRSWIILGVHSGKRKDGRPDSKATSRLFIRWFRESKEIQNVDLPFDATNISAESLLKSIISKHIDYILTSIYQNLATKPLFANRDLELSLRISQDNPTASELRIQLTSEQHVSISIDPISGRFVFGPMSRTFANFEAGLNDRFRDPANEGHTWIERLRTFLITEDIVSRALSVGWNKVNNPELRFDKVKEFAGKNNSGVIWFRRFGWVKDWYLAVVQSMSGEMWYLVKTALVPTSIDPNNREVACAVRLPIKDHSPKPTYSFLSTLNTFAAGVVSHYMNMKTLHAKHVHHMLGKGRSSKAVTLPSIYARFSELIPSRNRLPRTGKPWAKDILRISFHGVEMIQQDPHDVTNLDSPEQAQTLQTPMSSNQHPNNLPSKAITAGERTVLITEAHMLVPLPRALLNINEQVDKDIVFNARNGSFAIRLHSRVGESVIPMLIERLVRVERLVEFVQVLDRHEKTLTCEMVSLGRIVFTYRNSPIVTRPDATNTAVTSEIYRATIDFSAADNVMALVLERGNPHLRISDYLSKILNGSEGLDGIATFLPLTLPVLRGFDAIERAWDSDELGAAGDIFVNVRASDSYLIRYNLADLQPTATAHSMSRRVTFEVKLRQRKGMPWWYIRRTEYSSRSKGEDALDESLRPLWKSSGPGWQGMNVSGVAQGVGAESLLVKIDEVVRDFALSGKSLDSIEPAIQMPVPAPQKQAQVPNSRQQQQRQQQPTPNQSQNQSQGRNNAMKREIVEID</sequence>
<comment type="subunit">
    <text evidence="9">Component of the Mediator complex.</text>
</comment>
<comment type="function">
    <text evidence="9">Component of the Mediator complex, a coactivator involved in the regulated transcription of nearly all RNA polymerase II-dependent genes. Mediator functions as a bridge to convey information from gene-specific regulatory proteins to the basal RNA polymerase II transcription machinery. Mediator is recruited to promoters by direct interactions with regulatory proteins and serves as a scaffold for the assembly of a functional preinitiation complex with RNA polymerase II and the general transcription factors.</text>
</comment>
<dbReference type="Pfam" id="PF08638">
    <property type="entry name" value="Med14"/>
    <property type="match status" value="1"/>
</dbReference>
<keyword evidence="4 9" id="KW-0805">Transcription regulation</keyword>
<dbReference type="Pfam" id="PF26204">
    <property type="entry name" value="Med14_fung"/>
    <property type="match status" value="1"/>
</dbReference>
<comment type="similarity">
    <text evidence="2 9">Belongs to the Mediator complex subunit 14 family.</text>
</comment>
<feature type="domain" description="Mediator complex subunit MED14 N-terminal" evidence="11">
    <location>
        <begin position="98"/>
        <end position="308"/>
    </location>
</feature>
<dbReference type="EMBL" id="JAZHXI010000013">
    <property type="protein sequence ID" value="KAL2065137.1"/>
    <property type="molecule type" value="Genomic_DNA"/>
</dbReference>
<keyword evidence="13" id="KW-1185">Reference proteome</keyword>
<evidence type="ECO:0000259" key="11">
    <source>
        <dbReference type="Pfam" id="PF08638"/>
    </source>
</evidence>
<feature type="region of interest" description="Disordered" evidence="10">
    <location>
        <begin position="1"/>
        <end position="73"/>
    </location>
</feature>
<dbReference type="PANTHER" id="PTHR12809">
    <property type="entry name" value="MEDIATOR COMPLEX SUBUNIT"/>
    <property type="match status" value="1"/>
</dbReference>
<evidence type="ECO:0000256" key="1">
    <source>
        <dbReference type="ARBA" id="ARBA00004123"/>
    </source>
</evidence>
<evidence type="ECO:0000256" key="7">
    <source>
        <dbReference type="ARBA" id="ARBA00023242"/>
    </source>
</evidence>